<feature type="non-terminal residue" evidence="1">
    <location>
        <position position="110"/>
    </location>
</feature>
<accession>A0A0F8X3G5</accession>
<name>A0A0F8X3G5_9ZZZZ</name>
<gene>
    <name evidence="1" type="ORF">LCGC14_3074950</name>
</gene>
<organism evidence="1">
    <name type="scientific">marine sediment metagenome</name>
    <dbReference type="NCBI Taxonomy" id="412755"/>
    <lineage>
        <taxon>unclassified sequences</taxon>
        <taxon>metagenomes</taxon>
        <taxon>ecological metagenomes</taxon>
    </lineage>
</organism>
<comment type="caution">
    <text evidence="1">The sequence shown here is derived from an EMBL/GenBank/DDBJ whole genome shotgun (WGS) entry which is preliminary data.</text>
</comment>
<evidence type="ECO:0000313" key="1">
    <source>
        <dbReference type="EMBL" id="KKK55395.1"/>
    </source>
</evidence>
<sequence length="110" mass="12553">MTPPTVTDDHRQRAERMFGSAFDVEDLAQMLASHEAQLASEVTRRHREELVRMIQEPPMGGALAHMVQRYSEEQCRQLDREITGEEEGETKVEIRMISDADLVRGAQEVS</sequence>
<proteinExistence type="predicted"/>
<protein>
    <submittedName>
        <fullName evidence="1">Uncharacterized protein</fullName>
    </submittedName>
</protein>
<dbReference type="AlphaFoldDB" id="A0A0F8X3G5"/>
<reference evidence="1" key="1">
    <citation type="journal article" date="2015" name="Nature">
        <title>Complex archaea that bridge the gap between prokaryotes and eukaryotes.</title>
        <authorList>
            <person name="Spang A."/>
            <person name="Saw J.H."/>
            <person name="Jorgensen S.L."/>
            <person name="Zaremba-Niedzwiedzka K."/>
            <person name="Martijn J."/>
            <person name="Lind A.E."/>
            <person name="van Eijk R."/>
            <person name="Schleper C."/>
            <person name="Guy L."/>
            <person name="Ettema T.J."/>
        </authorList>
    </citation>
    <scope>NUCLEOTIDE SEQUENCE</scope>
</reference>
<dbReference type="EMBL" id="LAZR01065510">
    <property type="protein sequence ID" value="KKK55395.1"/>
    <property type="molecule type" value="Genomic_DNA"/>
</dbReference>